<comment type="pathway">
    <text evidence="5">Amino-acid biosynthesis; L-glutamate biosynthesis via GLT pathway; L-glutamate from 2-oxoglutarate and L-glutamine (NAD(+) route): step 1/1.</text>
</comment>
<dbReference type="OrthoDB" id="4327079at2759"/>
<evidence type="ECO:0000256" key="21">
    <source>
        <dbReference type="ARBA" id="ARBA00057049"/>
    </source>
</evidence>
<evidence type="ECO:0000256" key="19">
    <source>
        <dbReference type="ARBA" id="ARBA00024383"/>
    </source>
</evidence>
<dbReference type="Pfam" id="PF00310">
    <property type="entry name" value="GATase_2"/>
    <property type="match status" value="1"/>
</dbReference>
<dbReference type="Gene3D" id="3.60.20.10">
    <property type="entry name" value="Glutamine Phosphoribosylpyrophosphate, subunit 1, domain 1"/>
    <property type="match status" value="1"/>
</dbReference>
<dbReference type="SUPFAM" id="SSF56235">
    <property type="entry name" value="N-terminal nucleophile aminohydrolases (Ntn hydrolases)"/>
    <property type="match status" value="1"/>
</dbReference>
<comment type="cofactor">
    <cofactor evidence="1">
        <name>FMN</name>
        <dbReference type="ChEBI" id="CHEBI:58210"/>
    </cofactor>
</comment>
<keyword evidence="18 24" id="KW-0003">3Fe-4S</keyword>
<dbReference type="PANTHER" id="PTHR43100">
    <property type="entry name" value="GLUTAMATE SYNTHASE [NADPH] SMALL CHAIN"/>
    <property type="match status" value="1"/>
</dbReference>
<dbReference type="GO" id="GO:0097054">
    <property type="term" value="P:L-glutamate biosynthetic process"/>
    <property type="evidence" value="ECO:0007669"/>
    <property type="project" value="UniProtKB-UniPathway"/>
</dbReference>
<dbReference type="SUPFAM" id="SSF46548">
    <property type="entry name" value="alpha-helical ferredoxin"/>
    <property type="match status" value="1"/>
</dbReference>
<dbReference type="InterPro" id="IPR036485">
    <property type="entry name" value="Glu_synth_asu_C_sf"/>
</dbReference>
<dbReference type="Gene3D" id="1.10.1060.10">
    <property type="entry name" value="Alpha-helical ferredoxin"/>
    <property type="match status" value="1"/>
</dbReference>
<evidence type="ECO:0000256" key="13">
    <source>
        <dbReference type="ARBA" id="ARBA00022962"/>
    </source>
</evidence>
<evidence type="ECO:0000256" key="14">
    <source>
        <dbReference type="ARBA" id="ARBA00023002"/>
    </source>
</evidence>
<dbReference type="GO" id="GO:0005506">
    <property type="term" value="F:iron ion binding"/>
    <property type="evidence" value="ECO:0007669"/>
    <property type="project" value="InterPro"/>
</dbReference>
<dbReference type="RefSeq" id="XP_028142672.1">
    <property type="nucleotide sequence ID" value="XM_028286871.1"/>
</dbReference>
<comment type="similarity">
    <text evidence="6">Belongs to the glutamate synthase family.</text>
</comment>
<dbReference type="Gene3D" id="2.160.20.60">
    <property type="entry name" value="Glutamate synthase, alpha subunit, C-terminal domain"/>
    <property type="match status" value="1"/>
</dbReference>
<dbReference type="InterPro" id="IPR051394">
    <property type="entry name" value="Glutamate_Synthase"/>
</dbReference>
<dbReference type="GO" id="GO:0016639">
    <property type="term" value="F:oxidoreductase activity, acting on the CH-NH2 group of donors, NAD or NADP as acceptor"/>
    <property type="evidence" value="ECO:0007669"/>
    <property type="project" value="InterPro"/>
</dbReference>
<dbReference type="Gene3D" id="3.50.50.60">
    <property type="entry name" value="FAD/NAD(P)-binding domain"/>
    <property type="match status" value="1"/>
</dbReference>
<evidence type="ECO:0000256" key="6">
    <source>
        <dbReference type="ARBA" id="ARBA00009716"/>
    </source>
</evidence>
<dbReference type="PRINTS" id="PR00419">
    <property type="entry name" value="ADXRDTASE"/>
</dbReference>
<comment type="function">
    <text evidence="21">Forms L-glutamate from L-glutamine and 2-oxoglutarate. Represents an alternative pathway to L-glutamate dehydrogenase for the biosynthesis of L-glutamate. Participates with glutamine synthetase in ammonia assimilation processes. The enzyme is specific for NADH, L-glutamine and 2-oxoglutarate.</text>
</comment>
<organism evidence="28">
    <name type="scientific">Diabrotica virgifera virgifera</name>
    <name type="common">western corn rootworm</name>
    <dbReference type="NCBI Taxonomy" id="50390"/>
    <lineage>
        <taxon>Eukaryota</taxon>
        <taxon>Metazoa</taxon>
        <taxon>Ecdysozoa</taxon>
        <taxon>Arthropoda</taxon>
        <taxon>Hexapoda</taxon>
        <taxon>Insecta</taxon>
        <taxon>Pterygota</taxon>
        <taxon>Neoptera</taxon>
        <taxon>Endopterygota</taxon>
        <taxon>Coleoptera</taxon>
        <taxon>Polyphaga</taxon>
        <taxon>Cucujiformia</taxon>
        <taxon>Chrysomeloidea</taxon>
        <taxon>Chrysomelidae</taxon>
        <taxon>Galerucinae</taxon>
        <taxon>Diabroticina</taxon>
        <taxon>Diabroticites</taxon>
        <taxon>Diabrotica</taxon>
    </lineage>
</organism>
<dbReference type="Pfam" id="PF14691">
    <property type="entry name" value="Fer4_20"/>
    <property type="match status" value="1"/>
</dbReference>
<evidence type="ECO:0000256" key="5">
    <source>
        <dbReference type="ARBA" id="ARBA00004944"/>
    </source>
</evidence>
<dbReference type="EC" id="1.4.1.14" evidence="19"/>
<evidence type="ECO:0000256" key="12">
    <source>
        <dbReference type="ARBA" id="ARBA00022827"/>
    </source>
</evidence>
<comment type="catalytic activity">
    <reaction evidence="20">
        <text>2 L-glutamate + NAD(+) = L-glutamine + 2-oxoglutarate + NADH + H(+)</text>
        <dbReference type="Rhea" id="RHEA:13753"/>
        <dbReference type="ChEBI" id="CHEBI:15378"/>
        <dbReference type="ChEBI" id="CHEBI:16810"/>
        <dbReference type="ChEBI" id="CHEBI:29985"/>
        <dbReference type="ChEBI" id="CHEBI:57540"/>
        <dbReference type="ChEBI" id="CHEBI:57945"/>
        <dbReference type="ChEBI" id="CHEBI:58359"/>
        <dbReference type="EC" id="1.4.1.14"/>
    </reaction>
</comment>
<dbReference type="UniPathway" id="UPA00634">
    <property type="reaction ID" value="UER00690"/>
</dbReference>
<dbReference type="InterPro" id="IPR006005">
    <property type="entry name" value="Glut_synth_ssu1"/>
</dbReference>
<keyword evidence="9" id="KW-0285">Flavoprotein</keyword>
<accession>A0A6P7G6Q8</accession>
<dbReference type="InterPro" id="IPR009051">
    <property type="entry name" value="Helical_ferredxn"/>
</dbReference>
<evidence type="ECO:0000256" key="18">
    <source>
        <dbReference type="ARBA" id="ARBA00023291"/>
    </source>
</evidence>
<dbReference type="Proteomes" id="UP001652700">
    <property type="component" value="Unplaced"/>
</dbReference>
<dbReference type="Gene3D" id="3.40.50.720">
    <property type="entry name" value="NAD(P)-binding Rossmann-like Domain"/>
    <property type="match status" value="1"/>
</dbReference>
<evidence type="ECO:0000256" key="2">
    <source>
        <dbReference type="ARBA" id="ARBA00001974"/>
    </source>
</evidence>
<dbReference type="PIRSF" id="PIRSF000187">
    <property type="entry name" value="GOGAT"/>
    <property type="match status" value="1"/>
</dbReference>
<protein>
    <recommendedName>
        <fullName evidence="22">Glutamate synthase [NADH]</fullName>
        <ecNumber evidence="19">1.4.1.14</ecNumber>
    </recommendedName>
</protein>
<evidence type="ECO:0000256" key="17">
    <source>
        <dbReference type="ARBA" id="ARBA00023164"/>
    </source>
</evidence>
<keyword evidence="10" id="KW-0288">FMN</keyword>
<dbReference type="InterPro" id="IPR028261">
    <property type="entry name" value="DPD_II"/>
</dbReference>
<feature type="binding site" evidence="24">
    <location>
        <position position="1133"/>
    </location>
    <ligand>
        <name>[3Fe-4S] cluster</name>
        <dbReference type="ChEBI" id="CHEBI:21137"/>
    </ligand>
</feature>
<evidence type="ECO:0000256" key="11">
    <source>
        <dbReference type="ARBA" id="ARBA00022723"/>
    </source>
</evidence>
<dbReference type="FunFam" id="3.60.20.10:FF:000001">
    <property type="entry name" value="Glutamate synthase, large subunit"/>
    <property type="match status" value="1"/>
</dbReference>
<dbReference type="FunFam" id="3.20.20.70:FF:000031">
    <property type="entry name" value="Glutamate synthase 1 [NADH]"/>
    <property type="match status" value="1"/>
</dbReference>
<keyword evidence="13" id="KW-0315">Glutamine amidotransferase</keyword>
<keyword evidence="12" id="KW-0274">FAD</keyword>
<gene>
    <name evidence="28" type="primary">LOC114336495</name>
</gene>
<comment type="pathway">
    <text evidence="4">Nitrogen metabolism.</text>
</comment>
<dbReference type="FunFam" id="3.20.20.70:FF:000017">
    <property type="entry name" value="Glutamate synthase [NADH], amyloplastic"/>
    <property type="match status" value="1"/>
</dbReference>
<dbReference type="PANTHER" id="PTHR43100:SF1">
    <property type="entry name" value="GLUTAMATE SYNTHASE [NADPH] SMALL CHAIN"/>
    <property type="match status" value="1"/>
</dbReference>
<dbReference type="SUPFAM" id="SSF69336">
    <property type="entry name" value="Alpha subunit of glutamate synthase, C-terminal domain"/>
    <property type="match status" value="1"/>
</dbReference>
<dbReference type="SUPFAM" id="SSF51395">
    <property type="entry name" value="FMN-linked oxidoreductases"/>
    <property type="match status" value="1"/>
</dbReference>
<keyword evidence="16 24" id="KW-0411">Iron-sulfur</keyword>
<dbReference type="InterPro" id="IPR029055">
    <property type="entry name" value="Ntn_hydrolases_N"/>
</dbReference>
<dbReference type="InterPro" id="IPR002932">
    <property type="entry name" value="Glu_synthdom"/>
</dbReference>
<dbReference type="GO" id="GO:0051538">
    <property type="term" value="F:3 iron, 4 sulfur cluster binding"/>
    <property type="evidence" value="ECO:0007669"/>
    <property type="project" value="UniProtKB-KW"/>
</dbReference>
<dbReference type="NCBIfam" id="NF008730">
    <property type="entry name" value="PRK11750.1"/>
    <property type="match status" value="1"/>
</dbReference>
<comment type="cofactor">
    <cofactor evidence="2">
        <name>FAD</name>
        <dbReference type="ChEBI" id="CHEBI:57692"/>
    </cofactor>
</comment>
<evidence type="ECO:0000313" key="26">
    <source>
        <dbReference type="EnsemblMetazoa" id="XP_028142672.1"/>
    </source>
</evidence>
<evidence type="ECO:0000256" key="23">
    <source>
        <dbReference type="PIRSR" id="PIRSR000187-1"/>
    </source>
</evidence>
<dbReference type="InterPro" id="IPR013785">
    <property type="entry name" value="Aldolase_TIM"/>
</dbReference>
<dbReference type="Pfam" id="PF01645">
    <property type="entry name" value="Glu_synthase"/>
    <property type="match status" value="1"/>
</dbReference>
<dbReference type="Pfam" id="PF07992">
    <property type="entry name" value="Pyr_redox_2"/>
    <property type="match status" value="1"/>
</dbReference>
<feature type="domain" description="Glutamine amidotransferase type-2" evidence="25">
    <location>
        <begin position="23"/>
        <end position="417"/>
    </location>
</feature>
<dbReference type="GO" id="GO:0016040">
    <property type="term" value="F:glutamate synthase (NADH) activity"/>
    <property type="evidence" value="ECO:0007669"/>
    <property type="project" value="UniProtKB-EC"/>
</dbReference>
<evidence type="ECO:0000256" key="16">
    <source>
        <dbReference type="ARBA" id="ARBA00023014"/>
    </source>
</evidence>
<dbReference type="EnsemblMetazoa" id="XM_028286871.2">
    <property type="protein sequence ID" value="XP_028142672.1"/>
    <property type="gene ID" value="LOC114336495"/>
</dbReference>
<dbReference type="CDD" id="cd02808">
    <property type="entry name" value="GltS_FMN"/>
    <property type="match status" value="1"/>
</dbReference>
<dbReference type="FunFam" id="3.40.50.720:FF:000113">
    <property type="entry name" value="Glutamate synthase [NADH], amyloplastic"/>
    <property type="match status" value="1"/>
</dbReference>
<keyword evidence="14" id="KW-0560">Oxidoreductase</keyword>
<dbReference type="Gene3D" id="3.20.20.70">
    <property type="entry name" value="Aldolase class I"/>
    <property type="match status" value="2"/>
</dbReference>
<keyword evidence="17" id="KW-0314">Glutamate biosynthesis</keyword>
<evidence type="ECO:0000256" key="8">
    <source>
        <dbReference type="ARBA" id="ARBA00022605"/>
    </source>
</evidence>
<comment type="cofactor">
    <cofactor evidence="24">
        <name>[3Fe-4S] cluster</name>
        <dbReference type="ChEBI" id="CHEBI:21137"/>
    </cofactor>
    <text evidence="24">Binds 1 [3Fe-4S] cluster.</text>
</comment>
<comment type="pathway">
    <text evidence="3">Energy metabolism; nitrogen metabolism.</text>
</comment>
<feature type="active site" description="For GATase activity" evidence="23">
    <location>
        <position position="23"/>
    </location>
</feature>
<dbReference type="GeneID" id="114336495"/>
<dbReference type="FunFam" id="3.50.50.60:FF:000022">
    <property type="entry name" value="Glutamate synthase [NADH], amyloplastic"/>
    <property type="match status" value="1"/>
</dbReference>
<dbReference type="GO" id="GO:0050660">
    <property type="term" value="F:flavin adenine dinucleotide binding"/>
    <property type="evidence" value="ECO:0007669"/>
    <property type="project" value="InterPro"/>
</dbReference>
<dbReference type="GO" id="GO:0010181">
    <property type="term" value="F:FMN binding"/>
    <property type="evidence" value="ECO:0007669"/>
    <property type="project" value="InterPro"/>
</dbReference>
<evidence type="ECO:0000256" key="15">
    <source>
        <dbReference type="ARBA" id="ARBA00023004"/>
    </source>
</evidence>
<dbReference type="SUPFAM" id="SSF51971">
    <property type="entry name" value="Nucleotide-binding domain"/>
    <property type="match status" value="1"/>
</dbReference>
<feature type="binding site" evidence="24">
    <location>
        <position position="1138"/>
    </location>
    <ligand>
        <name>[3Fe-4S] cluster</name>
        <dbReference type="ChEBI" id="CHEBI:21137"/>
    </ligand>
</feature>
<dbReference type="PROSITE" id="PS51278">
    <property type="entry name" value="GATASE_TYPE_2"/>
    <property type="match status" value="1"/>
</dbReference>
<reference evidence="28" key="1">
    <citation type="submission" date="2025-04" db="UniProtKB">
        <authorList>
            <consortium name="RefSeq"/>
        </authorList>
    </citation>
    <scope>IDENTIFICATION</scope>
    <source>
        <tissue evidence="28">Whole insect</tissue>
    </source>
</reference>
<dbReference type="UniPathway" id="UPA00045"/>
<dbReference type="NCBIfam" id="TIGR01317">
    <property type="entry name" value="GOGAT_sm_gam"/>
    <property type="match status" value="1"/>
</dbReference>
<evidence type="ECO:0000256" key="7">
    <source>
        <dbReference type="ARBA" id="ARBA00011233"/>
    </source>
</evidence>
<dbReference type="CDD" id="cd00713">
    <property type="entry name" value="GltS"/>
    <property type="match status" value="1"/>
</dbReference>
<evidence type="ECO:0000313" key="28">
    <source>
        <dbReference type="RefSeq" id="XP_028142672.1"/>
    </source>
</evidence>
<evidence type="ECO:0000256" key="3">
    <source>
        <dbReference type="ARBA" id="ARBA00004802"/>
    </source>
</evidence>
<dbReference type="InterPro" id="IPR002489">
    <property type="entry name" value="Glu_synth_asu_C"/>
</dbReference>
<evidence type="ECO:0000256" key="4">
    <source>
        <dbReference type="ARBA" id="ARBA00004909"/>
    </source>
</evidence>
<evidence type="ECO:0000256" key="1">
    <source>
        <dbReference type="ARBA" id="ARBA00001917"/>
    </source>
</evidence>
<dbReference type="InterPro" id="IPR023753">
    <property type="entry name" value="FAD/NAD-binding_dom"/>
</dbReference>
<proteinExistence type="inferred from homology"/>
<evidence type="ECO:0000313" key="27">
    <source>
        <dbReference type="Proteomes" id="UP001652700"/>
    </source>
</evidence>
<dbReference type="FunFam" id="2.160.20.60:FF:000001">
    <property type="entry name" value="Glutamate synthase, large subunit"/>
    <property type="match status" value="1"/>
</dbReference>
<reference evidence="26" key="2">
    <citation type="submission" date="2025-05" db="UniProtKB">
        <authorList>
            <consortium name="EnsemblMetazoa"/>
        </authorList>
    </citation>
    <scope>IDENTIFICATION</scope>
</reference>
<dbReference type="GO" id="GO:0019676">
    <property type="term" value="P:ammonia assimilation cycle"/>
    <property type="evidence" value="ECO:0007669"/>
    <property type="project" value="UniProtKB-ARBA"/>
</dbReference>
<dbReference type="InterPro" id="IPR017932">
    <property type="entry name" value="GATase_2_dom"/>
</dbReference>
<keyword evidence="11" id="KW-0479">Metal-binding</keyword>
<sequence length="2037" mass="225034">MAESWQAPPKQGLYDPQFEKEACGVGFIAAIDGKRQNKIVRDAQRLAISMNHRGACACDNDTGDGAGVLTAIPHDFYYAKLKDEQNIQLPAFGQYATGIFFLDKLHHQESEQKFAELAEELDVSVLAWRTVPTNNSSIGAVARNSEPFMRQVFITLKNPVGESEQDRTYFILRKRASHQIPAPGKRFYICSLSRRTVVYKGQLTSDQLWTYFPDLVDPMYDTYLALVHTRFSTNTFPSWERAHPLRMLAHNGEINTLRGNVNLMKAREGVMKNEDLGNKLKTLYPVVEPNLSDSGSADCVLEFLVHAGNRTLPEAVMTMVPEAWQNDPTMSEDKRDYYHWAACTMEPWDGPALISFTDGRLIGAILDRNGLRPSRFYITKDNMMIMASEVGVYDVDPSNVILKSRLKPGRMLLVDTQLKTVIQDITLKQEIARSRPHSEWLKEQISMDELRKAHLDASRTVKPKYETSGLGDKRLPLYGYSTETIHMLLLPMINNKKEALGSMGNDVPLACLSNFAPLLYEYFKQLFAQVTNPPIDPFREKVVMSLQCPIGPEDNILKPSSKQVHRLWLKSPVISIADLEVLKQTTHRNWSSHVIDITFPVEEGVQGFLKKLHNICVEADEMANKHEIIVLSDRLAGKDRVPLSSLLALGATHHYMIESRSRMKVALVVETAEAREVHHICVLLGYGADAICPYLALELASSLRDQGVLDTNLTDEVIFQNYAQAMSTGISKVMAKMGISTLQSYKSAQIFEAVGLAEDVVEKAFKGTPSRIGGVNLELLAAEAFERHQNAYKVSPDSWIVRDIGNYHWRAGGEKHLNEPASIAALQEAAVNKSKTAYEKFKESNMESVRNCMLRGRLNLRTLDQPLPLDEIEPASEIVKRFATGAMSFGSISLESHQTLAIAMNKVGGKSNTGEGGEDPERYLDPEKRSSIKQVASGRFGVTSSYLAHADDLQIKMAQGAKPGEGGELPGYKVSTEIAKTRHSVPGVGLISPPPHHDIYSIEDLAELIYDLKCANPIARISVKLVSEVGVGVVASGVAKGKAEHIVVSGHDGGTGASSWTGIKSAGLPWELGIAETHQVLVLNNLRSRIVLQADGNIRTGFDVVVAALLGADEIGFSTAPLIVMGCTMMRKCHLNTCPVGIATQDPVLRKKFTGQPEHVINYLFMLAEEVRAHMANLGIRTYQELVGRTDLLKAVENGSQKARSLNLNLILQNALHMRPGVNIKGGSVAQDFQLEHRLDNELIAKAKPIIDGTHKRVDIEMKIHNEARAFGSTLSYHISRKYNESGLPDGSEINIKLTGSAGQSFGAFLAKGVKIKLEGDANDYVGKGLSGGTIVIYPPKSSPFESHLNVIVGNVCLYGATTGKAFMRGIASERFAVRNSGAVAVVEGVGDHGCEYMTGGIVLILGLTGRNFSAGMSGGIAYVWDVDGKFSTKCNMEMVELCKLEDKEDVELVKSLLKEFQEETGSVIAQQLIDEFESRRKEFVKVFPYEYQRALKQKTTEVVVTQNQPVEPKIKDIEDTIGDASQEQKKAERALDKTRGFMKYPREMAPYRPADKRMKDWDEIYNFTHVRKGLRVQAARCMECGVPFCQSNSHGCPLGNIIPKWNLLVFQNQWRQALNHLLQTNNFPEFTGRVCPAPCEAACVLGISEPSVTIKNIECSIIDHAFENGWIVPQIPTNRTGRRVAVVGSGPAGMACANQLNKAGHSVIVFERNDRVGGLLQYGIPTMKLSKTVVQRRVDLLAAEGIEFKTNVNVGKDISAKELSEEYNAVVLTTGATWPRDLPLPGRQLNGIHFAMEFLEGWQKKQLGANFDGPHAKDKNVIIIGGGDTGCDCIATSLRQGAASITTFEILPEPGPKRSNDNPWPQWPRVFRVDYGHEEVKVRYGSDPRVFSIMTQEFLDDGKGNVSGVKTVNVEWTKDDSGRWQMNQVPGTEKIFKADLVLLAMGFLGPERAIGDQLELTLDARSNFNTKDYKTNVDNVFAAGDCRRGQSLVVWAIAEGRQAAKAVDEFLRKERSLLPGSGGIIQPSLHAVPCVV</sequence>
<keyword evidence="27" id="KW-1185">Reference proteome</keyword>
<comment type="subunit">
    <text evidence="7">Homotrimer.</text>
</comment>
<dbReference type="InterPro" id="IPR012220">
    <property type="entry name" value="Glu_synth_euk"/>
</dbReference>
<dbReference type="InterPro" id="IPR036188">
    <property type="entry name" value="FAD/NAD-bd_sf"/>
</dbReference>
<keyword evidence="8" id="KW-0028">Amino-acid biosynthesis</keyword>
<evidence type="ECO:0000256" key="22">
    <source>
        <dbReference type="ARBA" id="ARBA00068518"/>
    </source>
</evidence>
<feature type="binding site" evidence="24">
    <location>
        <position position="1127"/>
    </location>
    <ligand>
        <name>[3Fe-4S] cluster</name>
        <dbReference type="ChEBI" id="CHEBI:21137"/>
    </ligand>
</feature>
<dbReference type="Pfam" id="PF01493">
    <property type="entry name" value="GXGXG"/>
    <property type="match status" value="1"/>
</dbReference>
<keyword evidence="15" id="KW-0408">Iron</keyword>
<dbReference type="Pfam" id="PF04898">
    <property type="entry name" value="Glu_syn_central"/>
    <property type="match status" value="1"/>
</dbReference>
<evidence type="ECO:0000256" key="24">
    <source>
        <dbReference type="PIRSR" id="PIRSR000187-2"/>
    </source>
</evidence>
<name>A0A6P7G6Q8_DIAVI</name>
<dbReference type="InterPro" id="IPR006982">
    <property type="entry name" value="Glu_synth_centr_N"/>
</dbReference>
<dbReference type="CDD" id="cd00982">
    <property type="entry name" value="gltB_C"/>
    <property type="match status" value="1"/>
</dbReference>
<dbReference type="KEGG" id="dvv:114336495"/>
<evidence type="ECO:0000256" key="20">
    <source>
        <dbReference type="ARBA" id="ARBA00048867"/>
    </source>
</evidence>
<evidence type="ECO:0000256" key="10">
    <source>
        <dbReference type="ARBA" id="ARBA00022643"/>
    </source>
</evidence>
<evidence type="ECO:0000259" key="25">
    <source>
        <dbReference type="PROSITE" id="PS51278"/>
    </source>
</evidence>
<evidence type="ECO:0000256" key="9">
    <source>
        <dbReference type="ARBA" id="ARBA00022630"/>
    </source>
</evidence>